<protein>
    <submittedName>
        <fullName evidence="1">Uncharacterized protein</fullName>
    </submittedName>
</protein>
<dbReference type="AlphaFoldDB" id="A0A392T8H5"/>
<name>A0A392T8H5_9FABA</name>
<accession>A0A392T8H5</accession>
<evidence type="ECO:0000313" key="2">
    <source>
        <dbReference type="Proteomes" id="UP000265520"/>
    </source>
</evidence>
<proteinExistence type="predicted"/>
<sequence>RCSVLVRWCDRPWLRDTTTFPPFKGGSSSRRRGLLALFIRDFACSVIAGSLQRWLQQNTRYEICVGGVCHCDTAGSSVTGGWKIRRNRMG</sequence>
<keyword evidence="2" id="KW-1185">Reference proteome</keyword>
<dbReference type="Proteomes" id="UP000265520">
    <property type="component" value="Unassembled WGS sequence"/>
</dbReference>
<reference evidence="1 2" key="1">
    <citation type="journal article" date="2018" name="Front. Plant Sci.">
        <title>Red Clover (Trifolium pratense) and Zigzag Clover (T. medium) - A Picture of Genomic Similarities and Differences.</title>
        <authorList>
            <person name="Dluhosova J."/>
            <person name="Istvanek J."/>
            <person name="Nedelnik J."/>
            <person name="Repkova J."/>
        </authorList>
    </citation>
    <scope>NUCLEOTIDE SEQUENCE [LARGE SCALE GENOMIC DNA]</scope>
    <source>
        <strain evidence="2">cv. 10/8</strain>
        <tissue evidence="1">Leaf</tissue>
    </source>
</reference>
<evidence type="ECO:0000313" key="1">
    <source>
        <dbReference type="EMBL" id="MCI57401.1"/>
    </source>
</evidence>
<comment type="caution">
    <text evidence="1">The sequence shown here is derived from an EMBL/GenBank/DDBJ whole genome shotgun (WGS) entry which is preliminary data.</text>
</comment>
<organism evidence="1 2">
    <name type="scientific">Trifolium medium</name>
    <dbReference type="NCBI Taxonomy" id="97028"/>
    <lineage>
        <taxon>Eukaryota</taxon>
        <taxon>Viridiplantae</taxon>
        <taxon>Streptophyta</taxon>
        <taxon>Embryophyta</taxon>
        <taxon>Tracheophyta</taxon>
        <taxon>Spermatophyta</taxon>
        <taxon>Magnoliopsida</taxon>
        <taxon>eudicotyledons</taxon>
        <taxon>Gunneridae</taxon>
        <taxon>Pentapetalae</taxon>
        <taxon>rosids</taxon>
        <taxon>fabids</taxon>
        <taxon>Fabales</taxon>
        <taxon>Fabaceae</taxon>
        <taxon>Papilionoideae</taxon>
        <taxon>50 kb inversion clade</taxon>
        <taxon>NPAAA clade</taxon>
        <taxon>Hologalegina</taxon>
        <taxon>IRL clade</taxon>
        <taxon>Trifolieae</taxon>
        <taxon>Trifolium</taxon>
    </lineage>
</organism>
<feature type="non-terminal residue" evidence="1">
    <location>
        <position position="1"/>
    </location>
</feature>
<dbReference type="EMBL" id="LXQA010528410">
    <property type="protein sequence ID" value="MCI57401.1"/>
    <property type="molecule type" value="Genomic_DNA"/>
</dbReference>